<dbReference type="Proteomes" id="UP001056291">
    <property type="component" value="Chromosome"/>
</dbReference>
<dbReference type="InterPro" id="IPR010753">
    <property type="entry name" value="DUF1330"/>
</dbReference>
<keyword evidence="3" id="KW-1185">Reference proteome</keyword>
<evidence type="ECO:0000313" key="2">
    <source>
        <dbReference type="EMBL" id="USG60198.1"/>
    </source>
</evidence>
<protein>
    <submittedName>
        <fullName evidence="2">DUF1330 domain-containing protein</fullName>
    </submittedName>
</protein>
<proteinExistence type="predicted"/>
<dbReference type="PANTHER" id="PTHR41521">
    <property type="match status" value="1"/>
</dbReference>
<evidence type="ECO:0000313" key="3">
    <source>
        <dbReference type="Proteomes" id="UP001056291"/>
    </source>
</evidence>
<dbReference type="SUPFAM" id="SSF54909">
    <property type="entry name" value="Dimeric alpha+beta barrel"/>
    <property type="match status" value="1"/>
</dbReference>
<organism evidence="2 3">
    <name type="scientific">Sneathiella marina</name>
    <dbReference type="NCBI Taxonomy" id="2950108"/>
    <lineage>
        <taxon>Bacteria</taxon>
        <taxon>Pseudomonadati</taxon>
        <taxon>Pseudomonadota</taxon>
        <taxon>Alphaproteobacteria</taxon>
        <taxon>Sneathiellales</taxon>
        <taxon>Sneathiellaceae</taxon>
        <taxon>Sneathiella</taxon>
    </lineage>
</organism>
<dbReference type="Pfam" id="PF07045">
    <property type="entry name" value="DUF1330"/>
    <property type="match status" value="1"/>
</dbReference>
<dbReference type="Gene3D" id="3.30.70.100">
    <property type="match status" value="1"/>
</dbReference>
<evidence type="ECO:0000259" key="1">
    <source>
        <dbReference type="Pfam" id="PF07045"/>
    </source>
</evidence>
<dbReference type="EMBL" id="CP098747">
    <property type="protein sequence ID" value="USG60198.1"/>
    <property type="molecule type" value="Genomic_DNA"/>
</dbReference>
<reference evidence="2" key="1">
    <citation type="submission" date="2022-06" db="EMBL/GenBank/DDBJ databases">
        <title>Sneathiella actinostolidae sp. nov., isolated from a sea anemonein the Western Pacific Ocean.</title>
        <authorList>
            <person name="Wei M.J."/>
        </authorList>
    </citation>
    <scope>NUCLEOTIDE SEQUENCE</scope>
    <source>
        <strain evidence="2">PHK-P5</strain>
    </source>
</reference>
<dbReference type="PANTHER" id="PTHR41521:SF4">
    <property type="entry name" value="BLR0684 PROTEIN"/>
    <property type="match status" value="1"/>
</dbReference>
<dbReference type="InterPro" id="IPR011008">
    <property type="entry name" value="Dimeric_a/b-barrel"/>
</dbReference>
<accession>A0ABY4VZD0</accession>
<feature type="domain" description="DUF1330" evidence="1">
    <location>
        <begin position="3"/>
        <end position="90"/>
    </location>
</feature>
<sequence>MVAYVAVHVNVKNPEKFAEYGQAAGPTVASHGGVFTHRALVQETLAGDAAYNRFAVIEFPDVEMARNWYNSPEYQALIPLRTEGADVLFTLAEPPS</sequence>
<dbReference type="RefSeq" id="WP_251933005.1">
    <property type="nucleotide sequence ID" value="NZ_CP098747.1"/>
</dbReference>
<gene>
    <name evidence="2" type="ORF">NBZ79_13530</name>
</gene>
<name>A0ABY4VZD0_9PROT</name>